<dbReference type="Proteomes" id="UP000046393">
    <property type="component" value="Unplaced"/>
</dbReference>
<feature type="compositionally biased region" description="Basic and acidic residues" evidence="1">
    <location>
        <begin position="310"/>
        <end position="322"/>
    </location>
</feature>
<name>A0A0N5A7V3_9BILA</name>
<dbReference type="WBParaSite" id="SMUV_0000012001-mRNA-1">
    <property type="protein sequence ID" value="SMUV_0000012001-mRNA-1"/>
    <property type="gene ID" value="SMUV_0000012001"/>
</dbReference>
<organism evidence="2 3">
    <name type="scientific">Syphacia muris</name>
    <dbReference type="NCBI Taxonomy" id="451379"/>
    <lineage>
        <taxon>Eukaryota</taxon>
        <taxon>Metazoa</taxon>
        <taxon>Ecdysozoa</taxon>
        <taxon>Nematoda</taxon>
        <taxon>Chromadorea</taxon>
        <taxon>Rhabditida</taxon>
        <taxon>Spirurina</taxon>
        <taxon>Oxyuridomorpha</taxon>
        <taxon>Oxyuroidea</taxon>
        <taxon>Oxyuridae</taxon>
        <taxon>Syphacia</taxon>
    </lineage>
</organism>
<accession>A0A0N5A7V3</accession>
<protein>
    <submittedName>
        <fullName evidence="3">Leucine-rich repeat extensin-like protein 3</fullName>
    </submittedName>
</protein>
<keyword evidence="2" id="KW-1185">Reference proteome</keyword>
<evidence type="ECO:0000313" key="2">
    <source>
        <dbReference type="Proteomes" id="UP000046393"/>
    </source>
</evidence>
<feature type="region of interest" description="Disordered" evidence="1">
    <location>
        <begin position="41"/>
        <end position="72"/>
    </location>
</feature>
<feature type="region of interest" description="Disordered" evidence="1">
    <location>
        <begin position="302"/>
        <end position="322"/>
    </location>
</feature>
<reference evidence="3" key="1">
    <citation type="submission" date="2017-02" db="UniProtKB">
        <authorList>
            <consortium name="WormBaseParasite"/>
        </authorList>
    </citation>
    <scope>IDENTIFICATION</scope>
</reference>
<proteinExistence type="predicted"/>
<evidence type="ECO:0000256" key="1">
    <source>
        <dbReference type="SAM" id="MobiDB-lite"/>
    </source>
</evidence>
<sequence length="322" mass="35721">MLFLKNYTLSTEVYWAKTQQPQPAAANDWYAYQSGYPPPPPPGYPPPFPPPPGFPPPFPPPPGFPPLFPPPPGFPPPFPPPPGYPPPPPHRHYPYPPPPFGYPYPYPFSQPYDYSRYPSSTYASHENPEWESGIRVPGFSTYYNNGNNSITSVSSTTSPPITRISQNPITANDNLATVATTTTTRNTFTTVTPTTYDYRRTTITMPSTATHPTLITTTLLTGDENGSTSLMSIEPTSEDLEFQKFLTTGKNEKLTTEGKKRKSEKSGTWESALEDHDTVVQYLMGSCIALIAGDITESVIRKPPPLPDLVEMKQPTEEDYRS</sequence>
<evidence type="ECO:0000313" key="3">
    <source>
        <dbReference type="WBParaSite" id="SMUV_0000012001-mRNA-1"/>
    </source>
</evidence>
<dbReference type="AlphaFoldDB" id="A0A0N5A7V3"/>